<reference evidence="10 11" key="1">
    <citation type="submission" date="2019-03" db="EMBL/GenBank/DDBJ databases">
        <title>Genomic Encyclopedia of Type Strains, Phase IV (KMG-IV): sequencing the most valuable type-strain genomes for metagenomic binning, comparative biology and taxonomic classification.</title>
        <authorList>
            <person name="Goeker M."/>
        </authorList>
    </citation>
    <scope>NUCLEOTIDE SEQUENCE [LARGE SCALE GENOMIC DNA]</scope>
    <source>
        <strain evidence="10 11">DSM 24766</strain>
    </source>
</reference>
<keyword evidence="10" id="KW-0969">Cilium</keyword>
<evidence type="ECO:0000313" key="10">
    <source>
        <dbReference type="EMBL" id="TCP61389.1"/>
    </source>
</evidence>
<evidence type="ECO:0000256" key="5">
    <source>
        <dbReference type="ARBA" id="ARBA00022692"/>
    </source>
</evidence>
<evidence type="ECO:0000256" key="2">
    <source>
        <dbReference type="ARBA" id="ARBA00006156"/>
    </source>
</evidence>
<protein>
    <recommendedName>
        <fullName evidence="3 9">Flagellar biosynthetic protein FliQ</fullName>
    </recommendedName>
</protein>
<proteinExistence type="inferred from homology"/>
<evidence type="ECO:0000256" key="4">
    <source>
        <dbReference type="ARBA" id="ARBA00022475"/>
    </source>
</evidence>
<keyword evidence="4 9" id="KW-1003">Cell membrane</keyword>
<sequence length="88" mass="9490">MDFDANIENLRLAFWNILLTAGPVLAVALAVGLLIGILQAATSINEATLSFVPKLAVVLMTMALASGFMLTVMTDYFLTIFETIALIR</sequence>
<dbReference type="GO" id="GO:0009425">
    <property type="term" value="C:bacterial-type flagellum basal body"/>
    <property type="evidence" value="ECO:0007669"/>
    <property type="project" value="UniProtKB-SubCell"/>
</dbReference>
<keyword evidence="7 9" id="KW-0472">Membrane</keyword>
<dbReference type="InterPro" id="IPR006305">
    <property type="entry name" value="FliQ"/>
</dbReference>
<comment type="function">
    <text evidence="9">Role in flagellar biosynthesis.</text>
</comment>
<evidence type="ECO:0000256" key="6">
    <source>
        <dbReference type="ARBA" id="ARBA00022989"/>
    </source>
</evidence>
<dbReference type="RefSeq" id="WP_132951172.1">
    <property type="nucleotide sequence ID" value="NZ_SLXU01000005.1"/>
</dbReference>
<evidence type="ECO:0000313" key="11">
    <source>
        <dbReference type="Proteomes" id="UP000295050"/>
    </source>
</evidence>
<dbReference type="Pfam" id="PF01313">
    <property type="entry name" value="Bac_export_3"/>
    <property type="match status" value="1"/>
</dbReference>
<evidence type="ECO:0000256" key="3">
    <source>
        <dbReference type="ARBA" id="ARBA00021718"/>
    </source>
</evidence>
<dbReference type="OrthoDB" id="9806440at2"/>
<comment type="similarity">
    <text evidence="2 9">Belongs to the FliQ/MopD/SpaQ family.</text>
</comment>
<gene>
    <name evidence="9" type="primary">fliQ</name>
    <name evidence="10" type="ORF">EV663_105107</name>
</gene>
<comment type="caution">
    <text evidence="10">The sequence shown here is derived from an EMBL/GenBank/DDBJ whole genome shotgun (WGS) entry which is preliminary data.</text>
</comment>
<keyword evidence="10" id="KW-0966">Cell projection</keyword>
<accession>A0A4R2RG84</accession>
<dbReference type="AlphaFoldDB" id="A0A4R2RG84"/>
<dbReference type="GO" id="GO:0005886">
    <property type="term" value="C:plasma membrane"/>
    <property type="evidence" value="ECO:0007669"/>
    <property type="project" value="UniProtKB-SubCell"/>
</dbReference>
<dbReference type="Proteomes" id="UP000295050">
    <property type="component" value="Unassembled WGS sequence"/>
</dbReference>
<keyword evidence="5 9" id="KW-0812">Transmembrane</keyword>
<keyword evidence="8 9" id="KW-0975">Bacterial flagellum</keyword>
<evidence type="ECO:0000256" key="7">
    <source>
        <dbReference type="ARBA" id="ARBA00023136"/>
    </source>
</evidence>
<keyword evidence="6 9" id="KW-1133">Transmembrane helix</keyword>
<dbReference type="EMBL" id="SLXU01000005">
    <property type="protein sequence ID" value="TCP61389.1"/>
    <property type="molecule type" value="Genomic_DNA"/>
</dbReference>
<dbReference type="GO" id="GO:0009306">
    <property type="term" value="P:protein secretion"/>
    <property type="evidence" value="ECO:0007669"/>
    <property type="project" value="InterPro"/>
</dbReference>
<comment type="subcellular location">
    <subcellularLocation>
        <location evidence="1 9">Cell membrane</location>
        <topology evidence="1">Multi-pass membrane protein</topology>
    </subcellularLocation>
    <subcellularLocation>
        <location evidence="9">Bacterial flagellum basal body</location>
    </subcellularLocation>
</comment>
<organism evidence="10 11">
    <name type="scientific">Rhodovulum bhavnagarense</name>
    <dbReference type="NCBI Taxonomy" id="992286"/>
    <lineage>
        <taxon>Bacteria</taxon>
        <taxon>Pseudomonadati</taxon>
        <taxon>Pseudomonadota</taxon>
        <taxon>Alphaproteobacteria</taxon>
        <taxon>Rhodobacterales</taxon>
        <taxon>Paracoccaceae</taxon>
        <taxon>Rhodovulum</taxon>
    </lineage>
</organism>
<dbReference type="PRINTS" id="PR00952">
    <property type="entry name" value="TYPE3IMQPROT"/>
</dbReference>
<dbReference type="PIRSF" id="PIRSF004669">
    <property type="entry name" value="FliQ"/>
    <property type="match status" value="1"/>
</dbReference>
<feature type="transmembrane region" description="Helical" evidence="9">
    <location>
        <begin position="12"/>
        <end position="35"/>
    </location>
</feature>
<name>A0A4R2RG84_9RHOB</name>
<feature type="transmembrane region" description="Helical" evidence="9">
    <location>
        <begin position="55"/>
        <end position="78"/>
    </location>
</feature>
<keyword evidence="11" id="KW-1185">Reference proteome</keyword>
<dbReference type="GO" id="GO:0044780">
    <property type="term" value="P:bacterial-type flagellum assembly"/>
    <property type="evidence" value="ECO:0007669"/>
    <property type="project" value="InterPro"/>
</dbReference>
<evidence type="ECO:0000256" key="8">
    <source>
        <dbReference type="ARBA" id="ARBA00023143"/>
    </source>
</evidence>
<evidence type="ECO:0000256" key="9">
    <source>
        <dbReference type="RuleBase" id="RU364090"/>
    </source>
</evidence>
<keyword evidence="10" id="KW-0282">Flagellum</keyword>
<dbReference type="NCBIfam" id="TIGR01402">
    <property type="entry name" value="fliQ"/>
    <property type="match status" value="1"/>
</dbReference>
<evidence type="ECO:0000256" key="1">
    <source>
        <dbReference type="ARBA" id="ARBA00004651"/>
    </source>
</evidence>
<dbReference type="InterPro" id="IPR002191">
    <property type="entry name" value="Bac_export_3"/>
</dbReference>
<dbReference type="PANTHER" id="PTHR34040">
    <property type="entry name" value="FLAGELLAR BIOSYNTHETIC PROTEIN FLIQ"/>
    <property type="match status" value="1"/>
</dbReference>
<dbReference type="PANTHER" id="PTHR34040:SF2">
    <property type="entry name" value="FLAGELLAR BIOSYNTHETIC PROTEIN FLIQ"/>
    <property type="match status" value="1"/>
</dbReference>